<dbReference type="EMBL" id="BAABAZ010000005">
    <property type="protein sequence ID" value="GAA4283908.1"/>
    <property type="molecule type" value="Genomic_DNA"/>
</dbReference>
<comment type="caution">
    <text evidence="6">The sequence shown here is derived from an EMBL/GenBank/DDBJ whole genome shotgun (WGS) entry which is preliminary data.</text>
</comment>
<dbReference type="SUPFAM" id="SSF48498">
    <property type="entry name" value="Tetracyclin repressor-like, C-terminal domain"/>
    <property type="match status" value="1"/>
</dbReference>
<proteinExistence type="predicted"/>
<reference evidence="7" key="1">
    <citation type="journal article" date="2019" name="Int. J. Syst. Evol. Microbiol.">
        <title>The Global Catalogue of Microorganisms (GCM) 10K type strain sequencing project: providing services to taxonomists for standard genome sequencing and annotation.</title>
        <authorList>
            <consortium name="The Broad Institute Genomics Platform"/>
            <consortium name="The Broad Institute Genome Sequencing Center for Infectious Disease"/>
            <person name="Wu L."/>
            <person name="Ma J."/>
        </authorList>
    </citation>
    <scope>NUCLEOTIDE SEQUENCE [LARGE SCALE GENOMIC DNA]</scope>
    <source>
        <strain evidence="7">JCM 17458</strain>
    </source>
</reference>
<sequence>MVPGTVASEGKDVAAVVSAARTSARHHQIVNAAAALMQTRGSTSVSMQSIAAEAGVSVGLLYKYFSNKEEILLAAISQVLNDFTVRVPQAIGGIEDPVERTIAAFRAFCEAVDDQRRAVVLTYRESRALSQAGLDEIKRREIETLQPLRQAVDDAVRAELLVPADAELFAYDLLILAHSWALKHWYFQSRDLGLDDYIALQTRTIIGAALSAEARRTHAHLFA</sequence>
<dbReference type="PRINTS" id="PR00455">
    <property type="entry name" value="HTHTETR"/>
</dbReference>
<dbReference type="InterPro" id="IPR023772">
    <property type="entry name" value="DNA-bd_HTH_TetR-type_CS"/>
</dbReference>
<dbReference type="Proteomes" id="UP001501586">
    <property type="component" value="Unassembled WGS sequence"/>
</dbReference>
<dbReference type="InterPro" id="IPR009057">
    <property type="entry name" value="Homeodomain-like_sf"/>
</dbReference>
<gene>
    <name evidence="6" type="ORF">GCM10022261_14390</name>
</gene>
<evidence type="ECO:0000259" key="5">
    <source>
        <dbReference type="PROSITE" id="PS50977"/>
    </source>
</evidence>
<dbReference type="InterPro" id="IPR041490">
    <property type="entry name" value="KstR2_TetR_C"/>
</dbReference>
<protein>
    <submittedName>
        <fullName evidence="6">TetR/AcrR family transcriptional regulator</fullName>
    </submittedName>
</protein>
<dbReference type="Pfam" id="PF17932">
    <property type="entry name" value="TetR_C_24"/>
    <property type="match status" value="1"/>
</dbReference>
<evidence type="ECO:0000256" key="2">
    <source>
        <dbReference type="ARBA" id="ARBA00023125"/>
    </source>
</evidence>
<accession>A0ABP8EIX2</accession>
<dbReference type="Pfam" id="PF00440">
    <property type="entry name" value="TetR_N"/>
    <property type="match status" value="1"/>
</dbReference>
<keyword evidence="2 4" id="KW-0238">DNA-binding</keyword>
<evidence type="ECO:0000256" key="3">
    <source>
        <dbReference type="ARBA" id="ARBA00023163"/>
    </source>
</evidence>
<dbReference type="InterPro" id="IPR001647">
    <property type="entry name" value="HTH_TetR"/>
</dbReference>
<feature type="DNA-binding region" description="H-T-H motif" evidence="4">
    <location>
        <begin position="46"/>
        <end position="65"/>
    </location>
</feature>
<keyword evidence="1" id="KW-0805">Transcription regulation</keyword>
<evidence type="ECO:0000256" key="1">
    <source>
        <dbReference type="ARBA" id="ARBA00023015"/>
    </source>
</evidence>
<evidence type="ECO:0000313" key="6">
    <source>
        <dbReference type="EMBL" id="GAA4283908.1"/>
    </source>
</evidence>
<organism evidence="6 7">
    <name type="scientific">Brevibacterium daeguense</name>
    <dbReference type="NCBI Taxonomy" id="909936"/>
    <lineage>
        <taxon>Bacteria</taxon>
        <taxon>Bacillati</taxon>
        <taxon>Actinomycetota</taxon>
        <taxon>Actinomycetes</taxon>
        <taxon>Micrococcales</taxon>
        <taxon>Brevibacteriaceae</taxon>
        <taxon>Brevibacterium</taxon>
    </lineage>
</organism>
<keyword evidence="7" id="KW-1185">Reference proteome</keyword>
<dbReference type="SUPFAM" id="SSF46689">
    <property type="entry name" value="Homeodomain-like"/>
    <property type="match status" value="1"/>
</dbReference>
<dbReference type="PANTHER" id="PTHR30055">
    <property type="entry name" value="HTH-TYPE TRANSCRIPTIONAL REGULATOR RUTR"/>
    <property type="match status" value="1"/>
</dbReference>
<dbReference type="Gene3D" id="1.10.10.60">
    <property type="entry name" value="Homeodomain-like"/>
    <property type="match status" value="1"/>
</dbReference>
<dbReference type="Gene3D" id="1.10.357.10">
    <property type="entry name" value="Tetracycline Repressor, domain 2"/>
    <property type="match status" value="1"/>
</dbReference>
<evidence type="ECO:0000256" key="4">
    <source>
        <dbReference type="PROSITE-ProRule" id="PRU00335"/>
    </source>
</evidence>
<dbReference type="InterPro" id="IPR036271">
    <property type="entry name" value="Tet_transcr_reg_TetR-rel_C_sf"/>
</dbReference>
<evidence type="ECO:0000313" key="7">
    <source>
        <dbReference type="Proteomes" id="UP001501586"/>
    </source>
</evidence>
<keyword evidence="3" id="KW-0804">Transcription</keyword>
<dbReference type="PROSITE" id="PS01081">
    <property type="entry name" value="HTH_TETR_1"/>
    <property type="match status" value="1"/>
</dbReference>
<feature type="domain" description="HTH tetR-type" evidence="5">
    <location>
        <begin position="23"/>
        <end position="83"/>
    </location>
</feature>
<name>A0ABP8EIX2_9MICO</name>
<dbReference type="InterPro" id="IPR050109">
    <property type="entry name" value="HTH-type_TetR-like_transc_reg"/>
</dbReference>
<dbReference type="PANTHER" id="PTHR30055:SF234">
    <property type="entry name" value="HTH-TYPE TRANSCRIPTIONAL REGULATOR BETI"/>
    <property type="match status" value="1"/>
</dbReference>
<dbReference type="PROSITE" id="PS50977">
    <property type="entry name" value="HTH_TETR_2"/>
    <property type="match status" value="1"/>
</dbReference>